<protein>
    <recommendedName>
        <fullName evidence="3">Phosphotransferase</fullName>
    </recommendedName>
</protein>
<dbReference type="Proteomes" id="UP001500064">
    <property type="component" value="Unassembled WGS sequence"/>
</dbReference>
<evidence type="ECO:0000313" key="2">
    <source>
        <dbReference type="Proteomes" id="UP001500064"/>
    </source>
</evidence>
<accession>A0ABP4R5R9</accession>
<evidence type="ECO:0000313" key="1">
    <source>
        <dbReference type="EMBL" id="GAA1629203.1"/>
    </source>
</evidence>
<dbReference type="EMBL" id="BAAAMU010000016">
    <property type="protein sequence ID" value="GAA1629203.1"/>
    <property type="molecule type" value="Genomic_DNA"/>
</dbReference>
<gene>
    <name evidence="1" type="ORF">GCM10009733_027410</name>
</gene>
<keyword evidence="2" id="KW-1185">Reference proteome</keyword>
<proteinExistence type="predicted"/>
<sequence length="61" mass="6481">MGVGGRGWRQKACRVWAGACDEGEEAWRVWVGAGWRWEGALDVNGSGLEVGSAAGICGWSE</sequence>
<name>A0ABP4R5R9_9ACTN</name>
<reference evidence="2" key="1">
    <citation type="journal article" date="2019" name="Int. J. Syst. Evol. Microbiol.">
        <title>The Global Catalogue of Microorganisms (GCM) 10K type strain sequencing project: providing services to taxonomists for standard genome sequencing and annotation.</title>
        <authorList>
            <consortium name="The Broad Institute Genomics Platform"/>
            <consortium name="The Broad Institute Genome Sequencing Center for Infectious Disease"/>
            <person name="Wu L."/>
            <person name="Ma J."/>
        </authorList>
    </citation>
    <scope>NUCLEOTIDE SEQUENCE [LARGE SCALE GENOMIC DNA]</scope>
    <source>
        <strain evidence="2">JCM 13929</strain>
    </source>
</reference>
<organism evidence="1 2">
    <name type="scientific">Nonomuraea maheshkhaliensis</name>
    <dbReference type="NCBI Taxonomy" id="419590"/>
    <lineage>
        <taxon>Bacteria</taxon>
        <taxon>Bacillati</taxon>
        <taxon>Actinomycetota</taxon>
        <taxon>Actinomycetes</taxon>
        <taxon>Streptosporangiales</taxon>
        <taxon>Streptosporangiaceae</taxon>
        <taxon>Nonomuraea</taxon>
    </lineage>
</organism>
<evidence type="ECO:0008006" key="3">
    <source>
        <dbReference type="Google" id="ProtNLM"/>
    </source>
</evidence>
<comment type="caution">
    <text evidence="1">The sequence shown here is derived from an EMBL/GenBank/DDBJ whole genome shotgun (WGS) entry which is preliminary data.</text>
</comment>